<gene>
    <name evidence="1" type="ORF">AVDCRST_MAG12-2324</name>
</gene>
<organism evidence="1">
    <name type="scientific">uncultured Rubrobacteraceae bacterium</name>
    <dbReference type="NCBI Taxonomy" id="349277"/>
    <lineage>
        <taxon>Bacteria</taxon>
        <taxon>Bacillati</taxon>
        <taxon>Actinomycetota</taxon>
        <taxon>Rubrobacteria</taxon>
        <taxon>Rubrobacterales</taxon>
        <taxon>Rubrobacteraceae</taxon>
        <taxon>environmental samples</taxon>
    </lineage>
</organism>
<evidence type="ECO:0000313" key="1">
    <source>
        <dbReference type="EMBL" id="CAA9495256.1"/>
    </source>
</evidence>
<dbReference type="EMBL" id="CADCVK010000346">
    <property type="protein sequence ID" value="CAA9495256.1"/>
    <property type="molecule type" value="Genomic_DNA"/>
</dbReference>
<accession>A0A6J4SCF4</accession>
<protein>
    <submittedName>
        <fullName evidence="1">Uncharacterized protein</fullName>
    </submittedName>
</protein>
<reference evidence="1" key="1">
    <citation type="submission" date="2020-02" db="EMBL/GenBank/DDBJ databases">
        <authorList>
            <person name="Meier V. D."/>
        </authorList>
    </citation>
    <scope>NUCLEOTIDE SEQUENCE</scope>
    <source>
        <strain evidence="1">AVDCRST_MAG12</strain>
    </source>
</reference>
<name>A0A6J4SCF4_9ACTN</name>
<dbReference type="AlphaFoldDB" id="A0A6J4SCF4"/>
<sequence>MAVIDEHEIRPFRVGVPDAARRSARGSPRRRCEVFGEIWI</sequence>
<proteinExistence type="predicted"/>